<comment type="caution">
    <text evidence="2">The sequence shown here is derived from an EMBL/GenBank/DDBJ whole genome shotgun (WGS) entry which is preliminary data.</text>
</comment>
<reference evidence="2 3" key="1">
    <citation type="submission" date="2023-11" db="EMBL/GenBank/DDBJ databases">
        <authorList>
            <person name="Okamura Y."/>
        </authorList>
    </citation>
    <scope>NUCLEOTIDE SEQUENCE [LARGE SCALE GENOMIC DNA]</scope>
</reference>
<name>A0AAV1JRG4_9NEOP</name>
<evidence type="ECO:0000256" key="1">
    <source>
        <dbReference type="SAM" id="SignalP"/>
    </source>
</evidence>
<feature type="signal peptide" evidence="1">
    <location>
        <begin position="1"/>
        <end position="18"/>
    </location>
</feature>
<dbReference type="AlphaFoldDB" id="A0AAV1JRG4"/>
<dbReference type="EMBL" id="CAVLEF010000122">
    <property type="protein sequence ID" value="CAK1551290.1"/>
    <property type="molecule type" value="Genomic_DNA"/>
</dbReference>
<feature type="chain" id="PRO_5043505642" evidence="1">
    <location>
        <begin position="19"/>
        <end position="79"/>
    </location>
</feature>
<keyword evidence="1" id="KW-0732">Signal</keyword>
<protein>
    <submittedName>
        <fullName evidence="2">Uncharacterized protein</fullName>
    </submittedName>
</protein>
<evidence type="ECO:0000313" key="2">
    <source>
        <dbReference type="EMBL" id="CAK1551290.1"/>
    </source>
</evidence>
<gene>
    <name evidence="2" type="ORF">LNINA_LOCUS10447</name>
</gene>
<keyword evidence="3" id="KW-1185">Reference proteome</keyword>
<proteinExistence type="predicted"/>
<dbReference type="Proteomes" id="UP001497472">
    <property type="component" value="Unassembled WGS sequence"/>
</dbReference>
<accession>A0AAV1JRG4</accession>
<organism evidence="2 3">
    <name type="scientific">Leptosia nina</name>
    <dbReference type="NCBI Taxonomy" id="320188"/>
    <lineage>
        <taxon>Eukaryota</taxon>
        <taxon>Metazoa</taxon>
        <taxon>Ecdysozoa</taxon>
        <taxon>Arthropoda</taxon>
        <taxon>Hexapoda</taxon>
        <taxon>Insecta</taxon>
        <taxon>Pterygota</taxon>
        <taxon>Neoptera</taxon>
        <taxon>Endopterygota</taxon>
        <taxon>Lepidoptera</taxon>
        <taxon>Glossata</taxon>
        <taxon>Ditrysia</taxon>
        <taxon>Papilionoidea</taxon>
        <taxon>Pieridae</taxon>
        <taxon>Pierinae</taxon>
        <taxon>Leptosia</taxon>
    </lineage>
</organism>
<sequence>MNSYVLIVFFACVLCVLSASVDHHNEITHLRTKRSAISAIKCAAGFIRVYVLCVPVSKVAGQRRASRSLDFTRNKGRSR</sequence>
<evidence type="ECO:0000313" key="3">
    <source>
        <dbReference type="Proteomes" id="UP001497472"/>
    </source>
</evidence>